<dbReference type="Proteomes" id="UP001189429">
    <property type="component" value="Unassembled WGS sequence"/>
</dbReference>
<evidence type="ECO:0000313" key="1">
    <source>
        <dbReference type="EMBL" id="CAK0896274.1"/>
    </source>
</evidence>
<reference evidence="1" key="1">
    <citation type="submission" date="2023-10" db="EMBL/GenBank/DDBJ databases">
        <authorList>
            <person name="Chen Y."/>
            <person name="Shah S."/>
            <person name="Dougan E. K."/>
            <person name="Thang M."/>
            <person name="Chan C."/>
        </authorList>
    </citation>
    <scope>NUCLEOTIDE SEQUENCE [LARGE SCALE GENOMIC DNA]</scope>
</reference>
<dbReference type="EMBL" id="CAUYUJ010020165">
    <property type="protein sequence ID" value="CAK0896274.1"/>
    <property type="molecule type" value="Genomic_DNA"/>
</dbReference>
<evidence type="ECO:0000313" key="2">
    <source>
        <dbReference type="Proteomes" id="UP001189429"/>
    </source>
</evidence>
<comment type="caution">
    <text evidence="1">The sequence shown here is derived from an EMBL/GenBank/DDBJ whole genome shotgun (WGS) entry which is preliminary data.</text>
</comment>
<sequence>RGGLLCLICRVSTRVDWQLQGRVLSTPRHVPVIQISRLCEHAFIPTVEDPAACLQ</sequence>
<keyword evidence="2" id="KW-1185">Reference proteome</keyword>
<proteinExistence type="predicted"/>
<name>A0ABN9X9U2_9DINO</name>
<protein>
    <submittedName>
        <fullName evidence="1">Uncharacterized protein</fullName>
    </submittedName>
</protein>
<gene>
    <name evidence="1" type="ORF">PCOR1329_LOCUS74781</name>
</gene>
<feature type="non-terminal residue" evidence="1">
    <location>
        <position position="1"/>
    </location>
</feature>
<organism evidence="1 2">
    <name type="scientific">Prorocentrum cordatum</name>
    <dbReference type="NCBI Taxonomy" id="2364126"/>
    <lineage>
        <taxon>Eukaryota</taxon>
        <taxon>Sar</taxon>
        <taxon>Alveolata</taxon>
        <taxon>Dinophyceae</taxon>
        <taxon>Prorocentrales</taxon>
        <taxon>Prorocentraceae</taxon>
        <taxon>Prorocentrum</taxon>
    </lineage>
</organism>
<accession>A0ABN9X9U2</accession>